<protein>
    <submittedName>
        <fullName evidence="1">DUF4403 family protein</fullName>
    </submittedName>
</protein>
<comment type="caution">
    <text evidence="1">The sequence shown here is derived from an EMBL/GenBank/DDBJ whole genome shotgun (WGS) entry which is preliminary data.</text>
</comment>
<keyword evidence="2" id="KW-1185">Reference proteome</keyword>
<gene>
    <name evidence="1" type="ORF">ORD21_12295</name>
</gene>
<evidence type="ECO:0000313" key="1">
    <source>
        <dbReference type="EMBL" id="MDV6375371.1"/>
    </source>
</evidence>
<dbReference type="Proteomes" id="UP001276150">
    <property type="component" value="Unassembled WGS sequence"/>
</dbReference>
<dbReference type="InterPro" id="IPR025515">
    <property type="entry name" value="DUF4403"/>
</dbReference>
<dbReference type="Pfam" id="PF14356">
    <property type="entry name" value="DUF4403"/>
    <property type="match status" value="1"/>
</dbReference>
<reference evidence="1 2" key="1">
    <citation type="submission" date="2022-11" db="EMBL/GenBank/DDBJ databases">
        <title>Deinococcus ZS9-10, Low Temperature and Draught-tolerating, UV-resistant Bacteria from Continental Antarctica.</title>
        <authorList>
            <person name="Cheng L."/>
        </authorList>
    </citation>
    <scope>NUCLEOTIDE SEQUENCE [LARGE SCALE GENOMIC DNA]</scope>
    <source>
        <strain evidence="1 2">ZS9-10</strain>
    </source>
</reference>
<sequence length="203" mass="20769">MTAPTPPTASLTLPLRLPYPELSRLAAGWAAQQAFMLPLPGSPTLRVTDIQINAAGPRLNAAVSVQSSGLLGVRATLDLSGVPVLDEAGQILTLGDVALATRKEGLGGRLLGMLADARVSAYLIRLARVDLAPRLAELCAQVQGRLPLSPLDGIMVAGTVTRLAVTHLEVGADALLLTVAAGGDLQVTLSADGLLPPGGPVTR</sequence>
<evidence type="ECO:0000313" key="2">
    <source>
        <dbReference type="Proteomes" id="UP001276150"/>
    </source>
</evidence>
<proteinExistence type="predicted"/>
<dbReference type="EMBL" id="JAPMIV010000024">
    <property type="protein sequence ID" value="MDV6375371.1"/>
    <property type="molecule type" value="Genomic_DNA"/>
</dbReference>
<accession>A0ABU4DSG1</accession>
<dbReference type="RefSeq" id="WP_317640709.1">
    <property type="nucleotide sequence ID" value="NZ_JAPMIV010000024.1"/>
</dbReference>
<organism evidence="1 2">
    <name type="scientific">Deinococcus arenicola</name>
    <dbReference type="NCBI Taxonomy" id="2994950"/>
    <lineage>
        <taxon>Bacteria</taxon>
        <taxon>Thermotogati</taxon>
        <taxon>Deinococcota</taxon>
        <taxon>Deinococci</taxon>
        <taxon>Deinococcales</taxon>
        <taxon>Deinococcaceae</taxon>
        <taxon>Deinococcus</taxon>
    </lineage>
</organism>
<name>A0ABU4DSG1_9DEIO</name>